<dbReference type="RefSeq" id="WP_144000289.1">
    <property type="nucleotide sequence ID" value="NZ_QWEF01000001.1"/>
</dbReference>
<evidence type="ECO:0000256" key="5">
    <source>
        <dbReference type="ARBA" id="ARBA00022747"/>
    </source>
</evidence>
<organism evidence="7 8">
    <name type="scientific">Pseudomonas alloputida</name>
    <dbReference type="NCBI Taxonomy" id="1940621"/>
    <lineage>
        <taxon>Bacteria</taxon>
        <taxon>Pseudomonadati</taxon>
        <taxon>Pseudomonadota</taxon>
        <taxon>Gammaproteobacteria</taxon>
        <taxon>Pseudomonadales</taxon>
        <taxon>Pseudomonadaceae</taxon>
        <taxon>Pseudomonas</taxon>
    </lineage>
</organism>
<evidence type="ECO:0000256" key="4">
    <source>
        <dbReference type="ARBA" id="ARBA00022691"/>
    </source>
</evidence>
<comment type="catalytic activity">
    <reaction evidence="6">
        <text>a 2'-deoxycytidine in DNA + S-adenosyl-L-methionine = a 5-methyl-2'-deoxycytidine in DNA + S-adenosyl-L-homocysteine + H(+)</text>
        <dbReference type="Rhea" id="RHEA:13681"/>
        <dbReference type="Rhea" id="RHEA-COMP:11369"/>
        <dbReference type="Rhea" id="RHEA-COMP:11370"/>
        <dbReference type="ChEBI" id="CHEBI:15378"/>
        <dbReference type="ChEBI" id="CHEBI:57856"/>
        <dbReference type="ChEBI" id="CHEBI:59789"/>
        <dbReference type="ChEBI" id="CHEBI:85452"/>
        <dbReference type="ChEBI" id="CHEBI:85454"/>
        <dbReference type="EC" id="2.1.1.37"/>
    </reaction>
</comment>
<evidence type="ECO:0000256" key="2">
    <source>
        <dbReference type="ARBA" id="ARBA00022603"/>
    </source>
</evidence>
<dbReference type="GO" id="GO:0032259">
    <property type="term" value="P:methylation"/>
    <property type="evidence" value="ECO:0007669"/>
    <property type="project" value="UniProtKB-KW"/>
</dbReference>
<keyword evidence="8" id="KW-1185">Reference proteome</keyword>
<dbReference type="InterPro" id="IPR001525">
    <property type="entry name" value="C5_MeTfrase"/>
</dbReference>
<evidence type="ECO:0000313" key="8">
    <source>
        <dbReference type="Proteomes" id="UP001165882"/>
    </source>
</evidence>
<dbReference type="PANTHER" id="PTHR10629">
    <property type="entry name" value="CYTOSINE-SPECIFIC METHYLTRANSFERASE"/>
    <property type="match status" value="1"/>
</dbReference>
<dbReference type="InterPro" id="IPR029063">
    <property type="entry name" value="SAM-dependent_MTases_sf"/>
</dbReference>
<evidence type="ECO:0000256" key="3">
    <source>
        <dbReference type="ARBA" id="ARBA00022679"/>
    </source>
</evidence>
<keyword evidence="4" id="KW-0949">S-adenosyl-L-methionine</keyword>
<dbReference type="Proteomes" id="UP001165882">
    <property type="component" value="Unassembled WGS sequence"/>
</dbReference>
<evidence type="ECO:0000256" key="1">
    <source>
        <dbReference type="ARBA" id="ARBA00011975"/>
    </source>
</evidence>
<dbReference type="PRINTS" id="PR00105">
    <property type="entry name" value="C5METTRFRASE"/>
</dbReference>
<evidence type="ECO:0000313" key="7">
    <source>
        <dbReference type="EMBL" id="TRZ62298.1"/>
    </source>
</evidence>
<reference evidence="7 8" key="1">
    <citation type="journal article" date="2019" name="Biocontrol Sci. Technol.">
        <title>Pseudomonas putida strain B2017 produced as technical grade active ingredient controls fungal and bacterial crop diseases.</title>
        <authorList>
            <person name="Oliver C."/>
            <person name="Hernandez I."/>
            <person name="Caminal M."/>
            <person name="Lara J.M."/>
            <person name="Fernandez C."/>
        </authorList>
    </citation>
    <scope>NUCLEOTIDE SEQUENCE [LARGE SCALE GENOMIC DNA]</scope>
    <source>
        <strain evidence="7 8">B2017</strain>
    </source>
</reference>
<comment type="caution">
    <text evidence="7">The sequence shown here is derived from an EMBL/GenBank/DDBJ whole genome shotgun (WGS) entry which is preliminary data.</text>
</comment>
<dbReference type="EC" id="2.1.1.37" evidence="1"/>
<accession>A0ABY3D9I2</accession>
<protein>
    <recommendedName>
        <fullName evidence="1">DNA (cytosine-5-)-methyltransferase</fullName>
        <ecNumber evidence="1">2.1.1.37</ecNumber>
    </recommendedName>
</protein>
<keyword evidence="5" id="KW-0680">Restriction system</keyword>
<proteinExistence type="predicted"/>
<sequence>MSAFQKKNPLDFKTQYGLGFDPQDDEIVVDFFCGGGGAGTGLEMGLGRPVTVAKNHSPAAISMHTANHPAARHFTTDVFEGDPDEECQGRAVGWFHMSPDCTHHSQAAGGQPRKREIRNLSWIGLKWAGKKKPRVISLENVKQILQWGPLMAKRDKATGRVMKLDGTVAAVGERVPVQQQFLVPDPKRRGITWRRFVHLLEGMGYQVEWQIIKACDFGAPTSRERLFMIARCDGQPIVWPEPTHAKNPVKGQHKWRTAADCIDWSVPSKSIFGRKKALADATLRRVAKGMKKFVLDNPQPFIVPIANWSGELAQSAHEPLRTVTSWPRGGSFAMASPVILPATHQGADRVNNPGDPLPTVTAANRGELMMASSVMITAAHGQGRPDGVQRWGDGCKSSGAPLGTVTASGGHALATAFMAQANGGFNTTHAKSMGEPMTTVTNTGSQQQLVTANLATLRRNCVGRVMDEPVPTMTAGAEHHALVEYKLSPEHEEGALRVAAFLISYYGTENTSAADAPAPTVTTKDRLGLVTVFVKGTPYVIVDICLRMLQPHELYRAQGFPASYIIDKGADGKPFTKTEQVHMCGNSVSPPPMAALARANDPWRVIDQQNQAA</sequence>
<dbReference type="Gene3D" id="3.40.50.150">
    <property type="entry name" value="Vaccinia Virus protein VP39"/>
    <property type="match status" value="1"/>
</dbReference>
<dbReference type="GO" id="GO:0008168">
    <property type="term" value="F:methyltransferase activity"/>
    <property type="evidence" value="ECO:0007669"/>
    <property type="project" value="UniProtKB-KW"/>
</dbReference>
<dbReference type="SUPFAM" id="SSF53335">
    <property type="entry name" value="S-adenosyl-L-methionine-dependent methyltransferases"/>
    <property type="match status" value="1"/>
</dbReference>
<dbReference type="Pfam" id="PF00145">
    <property type="entry name" value="DNA_methylase"/>
    <property type="match status" value="2"/>
</dbReference>
<evidence type="ECO:0000256" key="6">
    <source>
        <dbReference type="ARBA" id="ARBA00047422"/>
    </source>
</evidence>
<dbReference type="Gene3D" id="3.90.120.10">
    <property type="entry name" value="DNA Methylase, subunit A, domain 2"/>
    <property type="match status" value="1"/>
</dbReference>
<keyword evidence="2 7" id="KW-0489">Methyltransferase</keyword>
<dbReference type="PANTHER" id="PTHR10629:SF52">
    <property type="entry name" value="DNA (CYTOSINE-5)-METHYLTRANSFERASE 1"/>
    <property type="match status" value="1"/>
</dbReference>
<gene>
    <name evidence="7" type="ORF">DZA28_21060</name>
</gene>
<dbReference type="EMBL" id="QWEF01000001">
    <property type="protein sequence ID" value="TRZ62298.1"/>
    <property type="molecule type" value="Genomic_DNA"/>
</dbReference>
<dbReference type="InterPro" id="IPR050390">
    <property type="entry name" value="C5-Methyltransferase"/>
</dbReference>
<keyword evidence="3" id="KW-0808">Transferase</keyword>
<name>A0ABY3D9I2_9PSED</name>